<dbReference type="PROSITE" id="PS51898">
    <property type="entry name" value="TYR_RECOMBINASE"/>
    <property type="match status" value="1"/>
</dbReference>
<dbReference type="Gene3D" id="1.10.443.10">
    <property type="entry name" value="Intergrase catalytic core"/>
    <property type="match status" value="1"/>
</dbReference>
<dbReference type="InterPro" id="IPR002104">
    <property type="entry name" value="Integrase_catalytic"/>
</dbReference>
<dbReference type="InterPro" id="IPR044068">
    <property type="entry name" value="CB"/>
</dbReference>
<dbReference type="PANTHER" id="PTHR30349">
    <property type="entry name" value="PHAGE INTEGRASE-RELATED"/>
    <property type="match status" value="1"/>
</dbReference>
<evidence type="ECO:0000256" key="2">
    <source>
        <dbReference type="ARBA" id="ARBA00022908"/>
    </source>
</evidence>
<dbReference type="EMBL" id="VNIQ01000004">
    <property type="protein sequence ID" value="TYQ04055.1"/>
    <property type="molecule type" value="Genomic_DNA"/>
</dbReference>
<evidence type="ECO:0000256" key="3">
    <source>
        <dbReference type="ARBA" id="ARBA00023125"/>
    </source>
</evidence>
<comment type="similarity">
    <text evidence="1">Belongs to the 'phage' integrase family.</text>
</comment>
<reference evidence="5" key="1">
    <citation type="submission" date="2019-07" db="EMBL/GenBank/DDBJ databases">
        <title>Genomic Encyclopedia of Type Strains, Phase IV (KMG-IV): sequencing the most valuable type-strain genomes for metagenomic binning, comparative biology and taxonomic classification.</title>
        <authorList>
            <person name="Goeker M."/>
        </authorList>
    </citation>
    <scope>NUCLEOTIDE SEQUENCE</scope>
    <source>
        <strain evidence="5">DSM 44596</strain>
    </source>
</reference>
<dbReference type="Gene3D" id="1.10.150.130">
    <property type="match status" value="1"/>
</dbReference>
<gene>
    <name evidence="5" type="ORF">FNL38_104428</name>
</gene>
<dbReference type="CDD" id="cd01189">
    <property type="entry name" value="INT_ICEBs1_C_like"/>
    <property type="match status" value="1"/>
</dbReference>
<dbReference type="PANTHER" id="PTHR30349:SF41">
    <property type="entry name" value="INTEGRASE_RECOMBINASE PROTEIN MJ0367-RELATED"/>
    <property type="match status" value="1"/>
</dbReference>
<organism evidence="5">
    <name type="scientific">Nocardia globerula</name>
    <dbReference type="NCBI Taxonomy" id="1818"/>
    <lineage>
        <taxon>Bacteria</taxon>
        <taxon>Bacillati</taxon>
        <taxon>Actinomycetota</taxon>
        <taxon>Actinomycetes</taxon>
        <taxon>Mycobacteriales</taxon>
        <taxon>Nocardiaceae</taxon>
        <taxon>Nocardia</taxon>
    </lineage>
</organism>
<sequence>MARRSRRAGKGSITSYKTNAGVRWRYQIWVPIDPERPDDGERQTGKAGFATAEDADNALTDAKNQLKNQIKFVRTAPTVATFIDQWITGLQLEASTIAGYKRIANNHIKPELGKLPLDKLTATRLAAHYKHLLHNGRKDGKNKGKPLSANSVNKVHVCLGAMLDAAKDDGYIAVNPARKRGVVKAPTGRQIKAQAPEQSTWTAEQLTAFLKWNKGILDDELFPLWQTVAMTGVRRSEALALQWADLDLANSRLSIRRALDTTARDAVKLTKTGGARVIDLDGETIAALKAWRVQRGAVSLQLTGARSFMFGNLDGGTRSPNEISRRFRLRVVKAQAALGEDAMPAMTLKGLRHTHATLLLEAGVHPKVVQERLGHSTIATTMNVYSHVTPTMQRDAVDRIAGLMGGS</sequence>
<dbReference type="InterPro" id="IPR013762">
    <property type="entry name" value="Integrase-like_cat_sf"/>
</dbReference>
<dbReference type="Pfam" id="PF14659">
    <property type="entry name" value="Phage_int_SAM_3"/>
    <property type="match status" value="1"/>
</dbReference>
<accession>A0A652YPK9</accession>
<dbReference type="InterPro" id="IPR011010">
    <property type="entry name" value="DNA_brk_join_enz"/>
</dbReference>
<evidence type="ECO:0000256" key="4">
    <source>
        <dbReference type="ARBA" id="ARBA00023172"/>
    </source>
</evidence>
<dbReference type="InterPro" id="IPR010998">
    <property type="entry name" value="Integrase_recombinase_N"/>
</dbReference>
<dbReference type="GO" id="GO:0015074">
    <property type="term" value="P:DNA integration"/>
    <property type="evidence" value="ECO:0007669"/>
    <property type="project" value="UniProtKB-KW"/>
</dbReference>
<comment type="caution">
    <text evidence="5">The sequence shown here is derived from an EMBL/GenBank/DDBJ whole genome shotgun (WGS) entry which is preliminary data.</text>
</comment>
<dbReference type="SUPFAM" id="SSF56349">
    <property type="entry name" value="DNA breaking-rejoining enzymes"/>
    <property type="match status" value="1"/>
</dbReference>
<name>A0A652YPK9_NOCGL</name>
<keyword evidence="3" id="KW-0238">DNA-binding</keyword>
<dbReference type="GO" id="GO:0006310">
    <property type="term" value="P:DNA recombination"/>
    <property type="evidence" value="ECO:0007669"/>
    <property type="project" value="UniProtKB-KW"/>
</dbReference>
<proteinExistence type="inferred from homology"/>
<dbReference type="InterPro" id="IPR050090">
    <property type="entry name" value="Tyrosine_recombinase_XerCD"/>
</dbReference>
<evidence type="ECO:0000313" key="5">
    <source>
        <dbReference type="EMBL" id="TYQ04055.1"/>
    </source>
</evidence>
<dbReference type="GO" id="GO:0003677">
    <property type="term" value="F:DNA binding"/>
    <property type="evidence" value="ECO:0007669"/>
    <property type="project" value="UniProtKB-UniRule"/>
</dbReference>
<dbReference type="PROSITE" id="PS51900">
    <property type="entry name" value="CB"/>
    <property type="match status" value="1"/>
</dbReference>
<dbReference type="Pfam" id="PF00589">
    <property type="entry name" value="Phage_integrase"/>
    <property type="match status" value="1"/>
</dbReference>
<dbReference type="AlphaFoldDB" id="A0A652YPK9"/>
<keyword evidence="2" id="KW-0229">DNA integration</keyword>
<protein>
    <submittedName>
        <fullName evidence="5">Site-specific recombinase XerD</fullName>
    </submittedName>
</protein>
<dbReference type="InterPro" id="IPR004107">
    <property type="entry name" value="Integrase_SAM-like_N"/>
</dbReference>
<keyword evidence="4" id="KW-0233">DNA recombination</keyword>
<evidence type="ECO:0000256" key="1">
    <source>
        <dbReference type="ARBA" id="ARBA00008857"/>
    </source>
</evidence>